<protein>
    <submittedName>
        <fullName evidence="1">Uncharacterized protein</fullName>
    </submittedName>
</protein>
<reference evidence="1" key="1">
    <citation type="journal article" date="2023" name="Insect Mol. Biol.">
        <title>Genome sequencing provides insights into the evolution of gene families encoding plant cell wall-degrading enzymes in longhorned beetles.</title>
        <authorList>
            <person name="Shin N.R."/>
            <person name="Okamura Y."/>
            <person name="Kirsch R."/>
            <person name="Pauchet Y."/>
        </authorList>
    </citation>
    <scope>NUCLEOTIDE SEQUENCE</scope>
    <source>
        <strain evidence="1">AMC_N1</strain>
    </source>
</reference>
<name>A0AAV8Y6V1_9CUCU</name>
<dbReference type="Proteomes" id="UP001162162">
    <property type="component" value="Unassembled WGS sequence"/>
</dbReference>
<sequence length="308" mass="35296">MFQPPPTCHGNLVSTLTFVESLCNVKRSKCTGMDVYPAHKILNGLNGLKRDVKRPKTIRTPDGPQRQKRTKIFRNIITHRMKKQIRNERLKIFNVTSFAIRVRQTLSTIDKLARTASWCCSRYLRTRHIFQPVVVPPQSTGYRFGVEFDITKTIVHEIVSVSLGMRKVCAKLVPKVLTDDQKARRNIILPEEYATHVTLRASRTLMPSQENIPNFLPLRGIDRRPSVTQRRRVFHLRQNGIRRGLAEGCNIVNSGYGDCPVTKTGCRIIFLQKFLVNHLLTEKHIKKIYSGQPKILTATGIINADIRH</sequence>
<comment type="caution">
    <text evidence="1">The sequence shown here is derived from an EMBL/GenBank/DDBJ whole genome shotgun (WGS) entry which is preliminary data.</text>
</comment>
<keyword evidence="2" id="KW-1185">Reference proteome</keyword>
<evidence type="ECO:0000313" key="2">
    <source>
        <dbReference type="Proteomes" id="UP001162162"/>
    </source>
</evidence>
<gene>
    <name evidence="1" type="ORF">NQ318_001512</name>
</gene>
<accession>A0AAV8Y6V1</accession>
<evidence type="ECO:0000313" key="1">
    <source>
        <dbReference type="EMBL" id="KAJ8947225.1"/>
    </source>
</evidence>
<organism evidence="1 2">
    <name type="scientific">Aromia moschata</name>
    <dbReference type="NCBI Taxonomy" id="1265417"/>
    <lineage>
        <taxon>Eukaryota</taxon>
        <taxon>Metazoa</taxon>
        <taxon>Ecdysozoa</taxon>
        <taxon>Arthropoda</taxon>
        <taxon>Hexapoda</taxon>
        <taxon>Insecta</taxon>
        <taxon>Pterygota</taxon>
        <taxon>Neoptera</taxon>
        <taxon>Endopterygota</taxon>
        <taxon>Coleoptera</taxon>
        <taxon>Polyphaga</taxon>
        <taxon>Cucujiformia</taxon>
        <taxon>Chrysomeloidea</taxon>
        <taxon>Cerambycidae</taxon>
        <taxon>Cerambycinae</taxon>
        <taxon>Callichromatini</taxon>
        <taxon>Aromia</taxon>
    </lineage>
</organism>
<dbReference type="EMBL" id="JAPWTK010000167">
    <property type="protein sequence ID" value="KAJ8947225.1"/>
    <property type="molecule type" value="Genomic_DNA"/>
</dbReference>
<dbReference type="AlphaFoldDB" id="A0AAV8Y6V1"/>
<proteinExistence type="predicted"/>